<accession>F8LAK0</accession>
<evidence type="ECO:0000313" key="1">
    <source>
        <dbReference type="EMBL" id="CCB90510.1"/>
    </source>
</evidence>
<gene>
    <name evidence="1" type="ORF">WCH_DC19000</name>
</gene>
<reference evidence="1" key="1">
    <citation type="submission" date="2011-05" db="EMBL/GenBank/DDBJ databases">
        <title>Unity in variety -- the pan-genome of the Chlamydiae.</title>
        <authorList>
            <person name="Collingro A."/>
            <person name="Tischler P."/>
            <person name="Weinmaier T."/>
            <person name="Penz T."/>
            <person name="Heinz E."/>
            <person name="Brunham R.C."/>
            <person name="Read T.D."/>
            <person name="Bavoil P.M."/>
            <person name="Sachse K."/>
            <person name="Kahane S."/>
            <person name="Friedman M.G."/>
            <person name="Rattei T."/>
            <person name="Myers G.S.A."/>
            <person name="Horn M."/>
        </authorList>
    </citation>
    <scope>NUCLEOTIDE SEQUENCE</scope>
    <source>
        <strain evidence="1">2032/99</strain>
    </source>
</reference>
<proteinExistence type="predicted"/>
<organism evidence="1">
    <name type="scientific">Waddlia chondrophila 2032/99</name>
    <dbReference type="NCBI Taxonomy" id="765953"/>
    <lineage>
        <taxon>Bacteria</taxon>
        <taxon>Pseudomonadati</taxon>
        <taxon>Chlamydiota</taxon>
        <taxon>Chlamydiia</taxon>
        <taxon>Parachlamydiales</taxon>
        <taxon>Waddliaceae</taxon>
        <taxon>Waddlia</taxon>
    </lineage>
</organism>
<dbReference type="EMBL" id="FR872619">
    <property type="protein sequence ID" value="CCB90510.1"/>
    <property type="molecule type" value="Genomic_DNA"/>
</dbReference>
<dbReference type="AlphaFoldDB" id="F8LAK0"/>
<protein>
    <submittedName>
        <fullName evidence="1">Uncharacterized protein</fullName>
    </submittedName>
</protein>
<name>F8LAK0_9BACT</name>
<sequence>MKCSDCINFFVMTEALAACGLKPRNSGFAFTNTNSFASVNGNVTATLTGNDTAIGSVMPVNVEGESTSSMNVPARESFNILSFPVTIGLQYLF</sequence>